<sequence length="524" mass="60770">MGILSKAHPRTRFCSRTSLFKITALLFIFSLLSLVLFKVDDSVTQIATQTKTVVGHNLGQTPWHRFPPKQLNENNTTKYGKAANLIKCTYFTCLFSSNPSNTPLNQHPKLLNSSTCPSFYRWIHRDLEPWAQSKIAQGNLMEAQAHAAFRVVIYSGKLYVDFYYACAQTRAMFTIWGLLQLLRRYPGMIPDVDLMFDCMDRSSVSRKRYRPRGRWPPPPLFRYCTTDWEFDIPFPDWSFWGWPETNIQPWDKEFSKIKKESEAQNWRNKTAYAYWKGNPYVASPARMELLKCNDTKLWGAEIFTQDWIKEKQVGFKTCDLASQCKHRYKIYAEGFAWSVSLKYILSCGSLPLMINPIFQDFFSRGLVPKENYWPVTYSNLCRSIKFAVDWGNANPSKAEEIGKGARDLMGTLNMETVYDYMYHLINEYSKLQNFKPVPPPTAQEVCMESVLCYANEREKGFLKGSIASPSLSMPCTLQSPDRELVENWIQKNRKIIDDVQEMEKIQMEQNDTKNIVPTSSMPPK</sequence>
<comment type="caution">
    <text evidence="4">The sequence shown here is derived from an EMBL/GenBank/DDBJ whole genome shotgun (WGS) entry which is preliminary data.</text>
</comment>
<dbReference type="Proteomes" id="UP001177140">
    <property type="component" value="Unassembled WGS sequence"/>
</dbReference>
<dbReference type="PANTHER" id="PTHR12203:SF35">
    <property type="entry name" value="PROTEIN O-GLUCOSYLTRANSFERASE 1"/>
    <property type="match status" value="1"/>
</dbReference>
<name>A0AA41VG28_PAPNU</name>
<keyword evidence="5" id="KW-1185">Reference proteome</keyword>
<reference evidence="4" key="1">
    <citation type="submission" date="2022-03" db="EMBL/GenBank/DDBJ databases">
        <title>A functionally conserved STORR gene fusion in Papaver species that diverged 16.8 million years ago.</title>
        <authorList>
            <person name="Catania T."/>
        </authorList>
    </citation>
    <scope>NUCLEOTIDE SEQUENCE</scope>
    <source>
        <strain evidence="4">S-191538</strain>
    </source>
</reference>
<evidence type="ECO:0000313" key="4">
    <source>
        <dbReference type="EMBL" id="MCL7040627.1"/>
    </source>
</evidence>
<dbReference type="SMART" id="SM00672">
    <property type="entry name" value="CAP10"/>
    <property type="match status" value="1"/>
</dbReference>
<comment type="similarity">
    <text evidence="1">Belongs to the glycosyltransferase 90 family.</text>
</comment>
<keyword evidence="2" id="KW-0808">Transferase</keyword>
<dbReference type="InterPro" id="IPR051091">
    <property type="entry name" value="O-Glucosyltr/Glycosyltrsf_90"/>
</dbReference>
<evidence type="ECO:0000256" key="1">
    <source>
        <dbReference type="ARBA" id="ARBA00010118"/>
    </source>
</evidence>
<evidence type="ECO:0000313" key="5">
    <source>
        <dbReference type="Proteomes" id="UP001177140"/>
    </source>
</evidence>
<dbReference type="Pfam" id="PF05686">
    <property type="entry name" value="Glyco_transf_90"/>
    <property type="match status" value="1"/>
</dbReference>
<accession>A0AA41VG28</accession>
<gene>
    <name evidence="4" type="ORF">MKW94_024293</name>
</gene>
<protein>
    <recommendedName>
        <fullName evidence="3">Glycosyl transferase CAP10 domain-containing protein</fullName>
    </recommendedName>
</protein>
<dbReference type="AlphaFoldDB" id="A0AA41VG28"/>
<organism evidence="4 5">
    <name type="scientific">Papaver nudicaule</name>
    <name type="common">Iceland poppy</name>
    <dbReference type="NCBI Taxonomy" id="74823"/>
    <lineage>
        <taxon>Eukaryota</taxon>
        <taxon>Viridiplantae</taxon>
        <taxon>Streptophyta</taxon>
        <taxon>Embryophyta</taxon>
        <taxon>Tracheophyta</taxon>
        <taxon>Spermatophyta</taxon>
        <taxon>Magnoliopsida</taxon>
        <taxon>Ranunculales</taxon>
        <taxon>Papaveraceae</taxon>
        <taxon>Papaveroideae</taxon>
        <taxon>Papaver</taxon>
    </lineage>
</organism>
<dbReference type="GO" id="GO:0016740">
    <property type="term" value="F:transferase activity"/>
    <property type="evidence" value="ECO:0007669"/>
    <property type="project" value="UniProtKB-KW"/>
</dbReference>
<proteinExistence type="inferred from homology"/>
<evidence type="ECO:0000259" key="3">
    <source>
        <dbReference type="SMART" id="SM00672"/>
    </source>
</evidence>
<dbReference type="InterPro" id="IPR006598">
    <property type="entry name" value="CAP10"/>
</dbReference>
<dbReference type="PANTHER" id="PTHR12203">
    <property type="entry name" value="KDEL LYS-ASP-GLU-LEU CONTAINING - RELATED"/>
    <property type="match status" value="1"/>
</dbReference>
<dbReference type="EMBL" id="JAJJMA010214760">
    <property type="protein sequence ID" value="MCL7040627.1"/>
    <property type="molecule type" value="Genomic_DNA"/>
</dbReference>
<feature type="domain" description="Glycosyl transferase CAP10" evidence="3">
    <location>
        <begin position="188"/>
        <end position="435"/>
    </location>
</feature>
<evidence type="ECO:0000256" key="2">
    <source>
        <dbReference type="ARBA" id="ARBA00022679"/>
    </source>
</evidence>